<keyword evidence="2 5" id="KW-0808">Transferase</keyword>
<dbReference type="GO" id="GO:0016757">
    <property type="term" value="F:glycosyltransferase activity"/>
    <property type="evidence" value="ECO:0007669"/>
    <property type="project" value="UniProtKB-KW"/>
</dbReference>
<evidence type="ECO:0000313" key="6">
    <source>
        <dbReference type="Proteomes" id="UP001463665"/>
    </source>
</evidence>
<evidence type="ECO:0000259" key="3">
    <source>
        <dbReference type="Pfam" id="PF00534"/>
    </source>
</evidence>
<protein>
    <submittedName>
        <fullName evidence="5">Glycosyltransferase</fullName>
        <ecNumber evidence="5">2.4.-.-</ecNumber>
    </submittedName>
</protein>
<dbReference type="PANTHER" id="PTHR12526">
    <property type="entry name" value="GLYCOSYLTRANSFERASE"/>
    <property type="match status" value="1"/>
</dbReference>
<name>A0AAU6WMB3_9FLAO</name>
<keyword evidence="6" id="KW-1185">Reference proteome</keyword>
<dbReference type="EMBL" id="CP154834">
    <property type="protein sequence ID" value="XAO74102.1"/>
    <property type="molecule type" value="Genomic_DNA"/>
</dbReference>
<evidence type="ECO:0000313" key="5">
    <source>
        <dbReference type="EMBL" id="XAO74102.1"/>
    </source>
</evidence>
<dbReference type="RefSeq" id="WP_345766370.1">
    <property type="nucleotide sequence ID" value="NZ_CP154834.1"/>
</dbReference>
<evidence type="ECO:0000259" key="4">
    <source>
        <dbReference type="Pfam" id="PF13439"/>
    </source>
</evidence>
<keyword evidence="1 5" id="KW-0328">Glycosyltransferase</keyword>
<dbReference type="Gene3D" id="3.40.50.2000">
    <property type="entry name" value="Glycogen Phosphorylase B"/>
    <property type="match status" value="2"/>
</dbReference>
<evidence type="ECO:0000256" key="2">
    <source>
        <dbReference type="ARBA" id="ARBA00022679"/>
    </source>
</evidence>
<organism evidence="5 6">
    <name type="scientific">Chryseobacterium endophyticum</name>
    <dbReference type="NCBI Taxonomy" id="1854762"/>
    <lineage>
        <taxon>Bacteria</taxon>
        <taxon>Pseudomonadati</taxon>
        <taxon>Bacteroidota</taxon>
        <taxon>Flavobacteriia</taxon>
        <taxon>Flavobacteriales</taxon>
        <taxon>Weeksellaceae</taxon>
        <taxon>Chryseobacterium group</taxon>
        <taxon>Chryseobacterium</taxon>
    </lineage>
</organism>
<dbReference type="EC" id="2.4.-.-" evidence="5"/>
<feature type="domain" description="Glycosyltransferase subfamily 4-like N-terminal" evidence="4">
    <location>
        <begin position="12"/>
        <end position="183"/>
    </location>
</feature>
<dbReference type="Pfam" id="PF13439">
    <property type="entry name" value="Glyco_transf_4"/>
    <property type="match status" value="1"/>
</dbReference>
<sequence length="359" mass="41283">MRIVQFVEAFGGGVYTYVKDLCNFLALAEPDSSFEVHLIYSPNRIEFDQEIFEQEIHPSIILHKLDMGREIDLKNDYTIIKQTRKKLKEINPDILHLHSSKSGVLARIASFGLIKRNKIFYSPHGYAFIQKNISQSKIYLYKIIEYVMPLLFGGTTIASGNTEYEIAKKISKTTLIRNGVDFELPQKLLKNIDKKRLTIGTIGRLTPQKNPKLFNDIAKLIPEADFIWIGNGELQYEIKSENITVTGWVKTRSDLLKKLNDIDIYIQVSLWEGLPIALIEAMAMRKPLVVSNIIGNKDCVEEGYNGYVFDTLEEAVKKIRIFQNQSLISEMGNHSYQKAFQEYNKNTNFLKLIEIYKSV</sequence>
<proteinExistence type="predicted"/>
<dbReference type="InterPro" id="IPR001296">
    <property type="entry name" value="Glyco_trans_1"/>
</dbReference>
<gene>
    <name evidence="5" type="ORF">AAFP95_20975</name>
</gene>
<dbReference type="SUPFAM" id="SSF53756">
    <property type="entry name" value="UDP-Glycosyltransferase/glycogen phosphorylase"/>
    <property type="match status" value="1"/>
</dbReference>
<dbReference type="Proteomes" id="UP001463665">
    <property type="component" value="Chromosome"/>
</dbReference>
<reference evidence="5 6" key="1">
    <citation type="submission" date="2024-04" db="EMBL/GenBank/DDBJ databases">
        <title>Genome sequencing and assembly of rice foliar adapted Chryseobacterium endophyticum OsEnb-ALM-A6.</title>
        <authorList>
            <person name="Kumar S."/>
            <person name="Javed M."/>
            <person name="Chouhan V."/>
            <person name="Charishma K."/>
            <person name="Patel A."/>
            <person name="Kumar M."/>
            <person name="Sahu K.P."/>
            <person name="Kumar A."/>
        </authorList>
    </citation>
    <scope>NUCLEOTIDE SEQUENCE [LARGE SCALE GENOMIC DNA]</scope>
    <source>
        <strain evidence="5 6">OsEnb-ALM-A6</strain>
    </source>
</reference>
<dbReference type="AlphaFoldDB" id="A0AAU6WMB3"/>
<dbReference type="InterPro" id="IPR028098">
    <property type="entry name" value="Glyco_trans_4-like_N"/>
</dbReference>
<dbReference type="Pfam" id="PF00534">
    <property type="entry name" value="Glycos_transf_1"/>
    <property type="match status" value="1"/>
</dbReference>
<evidence type="ECO:0000256" key="1">
    <source>
        <dbReference type="ARBA" id="ARBA00022676"/>
    </source>
</evidence>
<dbReference type="PANTHER" id="PTHR12526:SF629">
    <property type="entry name" value="TEICHURONIC ACID BIOSYNTHESIS GLYCOSYLTRANSFERASE TUAH-RELATED"/>
    <property type="match status" value="1"/>
</dbReference>
<accession>A0AAU6WMB3</accession>
<feature type="domain" description="Glycosyl transferase family 1" evidence="3">
    <location>
        <begin position="191"/>
        <end position="325"/>
    </location>
</feature>